<evidence type="ECO:0000313" key="2">
    <source>
        <dbReference type="EMBL" id="WEK05446.1"/>
    </source>
</evidence>
<dbReference type="InterPro" id="IPR028973">
    <property type="entry name" value="PhnB-like"/>
</dbReference>
<dbReference type="InterPro" id="IPR009725">
    <property type="entry name" value="3_dmu_93_MTrfase"/>
</dbReference>
<dbReference type="PANTHER" id="PTHR33990">
    <property type="entry name" value="PROTEIN YJDN-RELATED"/>
    <property type="match status" value="1"/>
</dbReference>
<dbReference type="SUPFAM" id="SSF54593">
    <property type="entry name" value="Glyoxalase/Bleomycin resistance protein/Dihydroxybiphenyl dioxygenase"/>
    <property type="match status" value="1"/>
</dbReference>
<gene>
    <name evidence="2" type="ORF">P0Y65_04090</name>
</gene>
<dbReference type="Gene3D" id="3.10.180.10">
    <property type="entry name" value="2,3-Dihydroxybiphenyl 1,2-Dioxygenase, domain 1"/>
    <property type="match status" value="1"/>
</dbReference>
<proteinExistence type="predicted"/>
<sequence length="157" mass="17594">MTSIMPCLWFNNRIDEAVEFYTTTFPEAKLLEEVRHDPNGPRFTAVIELAGHKFFLLNGSGSEPSSNPFTWAVSFMVECSGQDEVDYFWNSFVDNGGKPSMCGWCEDKFGLSWQVVPKQIYETVMGPDPAGARRATDAMMKMGKLIVADLQAAYRGD</sequence>
<dbReference type="CDD" id="cd06588">
    <property type="entry name" value="PhnB_like"/>
    <property type="match status" value="1"/>
</dbReference>
<dbReference type="PANTHER" id="PTHR33990:SF2">
    <property type="entry name" value="PHNB-LIKE DOMAIN-CONTAINING PROTEIN"/>
    <property type="match status" value="1"/>
</dbReference>
<dbReference type="Proteomes" id="UP001217476">
    <property type="component" value="Chromosome"/>
</dbReference>
<accession>A0AAJ5VWM5</accession>
<dbReference type="EMBL" id="CP119312">
    <property type="protein sequence ID" value="WEK05446.1"/>
    <property type="molecule type" value="Genomic_DNA"/>
</dbReference>
<feature type="domain" description="PhnB-like" evidence="1">
    <location>
        <begin position="3"/>
        <end position="116"/>
    </location>
</feature>
<evidence type="ECO:0000313" key="3">
    <source>
        <dbReference type="Proteomes" id="UP001217476"/>
    </source>
</evidence>
<evidence type="ECO:0000259" key="1">
    <source>
        <dbReference type="Pfam" id="PF06983"/>
    </source>
</evidence>
<reference evidence="2" key="1">
    <citation type="submission" date="2023-03" db="EMBL/GenBank/DDBJ databases">
        <title>Andean soil-derived lignocellulolytic bacterial consortium as a source of novel taxa and putative plastic-active enzymes.</title>
        <authorList>
            <person name="Diaz-Garcia L."/>
            <person name="Chuvochina M."/>
            <person name="Feuerriegel G."/>
            <person name="Bunk B."/>
            <person name="Sproer C."/>
            <person name="Streit W.R."/>
            <person name="Rodriguez L.M."/>
            <person name="Overmann J."/>
            <person name="Jimenez D.J."/>
        </authorList>
    </citation>
    <scope>NUCLEOTIDE SEQUENCE</scope>
    <source>
        <strain evidence="2">MAG 4196</strain>
    </source>
</reference>
<protein>
    <submittedName>
        <fullName evidence="2">VOC family protein</fullName>
    </submittedName>
</protein>
<dbReference type="PIRSF" id="PIRSF021700">
    <property type="entry name" value="3_dmu_93_MTrfase"/>
    <property type="match status" value="1"/>
</dbReference>
<dbReference type="InterPro" id="IPR029068">
    <property type="entry name" value="Glyas_Bleomycin-R_OHBP_Dase"/>
</dbReference>
<name>A0AAJ5VWM5_9HYPH</name>
<organism evidence="2 3">
    <name type="scientific">Candidatus Devosia phytovorans</name>
    <dbReference type="NCBI Taxonomy" id="3121372"/>
    <lineage>
        <taxon>Bacteria</taxon>
        <taxon>Pseudomonadati</taxon>
        <taxon>Pseudomonadota</taxon>
        <taxon>Alphaproteobacteria</taxon>
        <taxon>Hyphomicrobiales</taxon>
        <taxon>Devosiaceae</taxon>
        <taxon>Devosia</taxon>
    </lineage>
</organism>
<dbReference type="Pfam" id="PF06983">
    <property type="entry name" value="3-dmu-9_3-mt"/>
    <property type="match status" value="1"/>
</dbReference>
<dbReference type="AlphaFoldDB" id="A0AAJ5VWM5"/>